<feature type="transmembrane region" description="Helical" evidence="1">
    <location>
        <begin position="130"/>
        <end position="154"/>
    </location>
</feature>
<dbReference type="EMBL" id="JAFFZN010000001">
    <property type="protein sequence ID" value="MBO8183983.1"/>
    <property type="molecule type" value="Genomic_DNA"/>
</dbReference>
<organism evidence="2 3">
    <name type="scientific">Streptomyces spirodelae</name>
    <dbReference type="NCBI Taxonomy" id="2812904"/>
    <lineage>
        <taxon>Bacteria</taxon>
        <taxon>Bacillati</taxon>
        <taxon>Actinomycetota</taxon>
        <taxon>Actinomycetes</taxon>
        <taxon>Kitasatosporales</taxon>
        <taxon>Streptomycetaceae</taxon>
        <taxon>Streptomyces</taxon>
    </lineage>
</organism>
<keyword evidence="1" id="KW-1133">Transmembrane helix</keyword>
<keyword evidence="1" id="KW-0472">Membrane</keyword>
<evidence type="ECO:0000313" key="3">
    <source>
        <dbReference type="Proteomes" id="UP001518976"/>
    </source>
</evidence>
<reference evidence="2 3" key="1">
    <citation type="submission" date="2021-02" db="EMBL/GenBank/DDBJ databases">
        <title>Streptomyces spirodelae sp. nov., isolated from duckweed.</title>
        <authorList>
            <person name="Saimee Y."/>
            <person name="Duangmal K."/>
        </authorList>
    </citation>
    <scope>NUCLEOTIDE SEQUENCE [LARGE SCALE GENOMIC DNA]</scope>
    <source>
        <strain evidence="2 3">DW4-2</strain>
    </source>
</reference>
<sequence length="351" mass="37640">MPPVLVGLLLALVGAGLLAAVPVALAKNSEYVSAPSCSADRRSDSCRTTVPATIEGTQKESSGRSVHYWLLLTEKGSGHVQRVRMTGSAPVYDAVRAGDEVEVTRWRGEIRTVRFGAAAQETKASPADDWRLPLAFGLLTLPFGLGLLMIGWWLRYRHPTAAFADAWPVTVGMVTATVTSCVGMASAMVTDSVQTACLVTAAGIPPATGLGALCAWGLRRRERRAADTSDIAPLVPGERRCVDATVLGDVPYSVEGFAYLVIGDGRPATTPDPAGRVARRELPETLTVQRLRAVRPDDVDAWYRSYKHDYSYKLDHVVIECLDGDQPVLIILSRRDAPMTLGALTASPTTA</sequence>
<comment type="caution">
    <text evidence="2">The sequence shown here is derived from an EMBL/GenBank/DDBJ whole genome shotgun (WGS) entry which is preliminary data.</text>
</comment>
<keyword evidence="3" id="KW-1185">Reference proteome</keyword>
<evidence type="ECO:0008006" key="4">
    <source>
        <dbReference type="Google" id="ProtNLM"/>
    </source>
</evidence>
<dbReference type="Proteomes" id="UP001518976">
    <property type="component" value="Unassembled WGS sequence"/>
</dbReference>
<name>A0ABS3WLJ8_9ACTN</name>
<protein>
    <recommendedName>
        <fullName evidence="4">DUF3592 domain-containing protein</fullName>
    </recommendedName>
</protein>
<feature type="transmembrane region" description="Helical" evidence="1">
    <location>
        <begin position="166"/>
        <end position="187"/>
    </location>
</feature>
<keyword evidence="1" id="KW-0812">Transmembrane</keyword>
<proteinExistence type="predicted"/>
<gene>
    <name evidence="2" type="ORF">JW592_00555</name>
</gene>
<accession>A0ABS3WLJ8</accession>
<evidence type="ECO:0000256" key="1">
    <source>
        <dbReference type="SAM" id="Phobius"/>
    </source>
</evidence>
<feature type="transmembrane region" description="Helical" evidence="1">
    <location>
        <begin position="193"/>
        <end position="218"/>
    </location>
</feature>
<evidence type="ECO:0000313" key="2">
    <source>
        <dbReference type="EMBL" id="MBO8183983.1"/>
    </source>
</evidence>